<comment type="caution">
    <text evidence="2">The sequence shown here is derived from an EMBL/GenBank/DDBJ whole genome shotgun (WGS) entry which is preliminary data.</text>
</comment>
<accession>A0A8H7IFL4</accession>
<dbReference type="PANTHER" id="PTHR47442:SF1">
    <property type="entry name" value="MYND-TYPE ZINC FINGER PROTEIN MUB1"/>
    <property type="match status" value="1"/>
</dbReference>
<sequence>MLDCNFAVAAGLAALQEGPLAFQCIVNIGVRGSEHIRHRVVQAGALGVVSCILAVWLKGKGFALGPLATGSGAPQESREVCVRRQEEALKCQRTLNLPCALEHATSSDNLQASAIAQPQLCIATTTAPPPALPPRCKQYGPSPTPPPPAIGQSMSNDLDGGYVGVPLLPTPSGPLGAFAVSSGSHARSFNIRTASPIPIASTSPVMGHAISPNTAQSSNALANATPVGSGTPTGSVVVPGRDCSGTVIGRPIWIMKAGQGYNHGQTRDNNVQALSRTRYGWDDTGADGDNQTAQQVISQ</sequence>
<dbReference type="AlphaFoldDB" id="A0A8H7IFL4"/>
<evidence type="ECO:0000313" key="3">
    <source>
        <dbReference type="Proteomes" id="UP000614334"/>
    </source>
</evidence>
<dbReference type="GO" id="GO:1990304">
    <property type="term" value="C:MUB1-RAD6-UBR2 ubiquitin ligase complex"/>
    <property type="evidence" value="ECO:0007669"/>
    <property type="project" value="TreeGrafter"/>
</dbReference>
<evidence type="ECO:0000256" key="1">
    <source>
        <dbReference type="SAM" id="MobiDB-lite"/>
    </source>
</evidence>
<organism evidence="2 3">
    <name type="scientific">Rhizoctonia solani</name>
    <dbReference type="NCBI Taxonomy" id="456999"/>
    <lineage>
        <taxon>Eukaryota</taxon>
        <taxon>Fungi</taxon>
        <taxon>Dikarya</taxon>
        <taxon>Basidiomycota</taxon>
        <taxon>Agaricomycotina</taxon>
        <taxon>Agaricomycetes</taxon>
        <taxon>Cantharellales</taxon>
        <taxon>Ceratobasidiaceae</taxon>
        <taxon>Rhizoctonia</taxon>
    </lineage>
</organism>
<dbReference type="GO" id="GO:0007163">
    <property type="term" value="P:establishment or maintenance of cell polarity"/>
    <property type="evidence" value="ECO:0007669"/>
    <property type="project" value="TreeGrafter"/>
</dbReference>
<feature type="compositionally biased region" description="Polar residues" evidence="1">
    <location>
        <begin position="289"/>
        <end position="299"/>
    </location>
</feature>
<evidence type="ECO:0000313" key="2">
    <source>
        <dbReference type="EMBL" id="KAF8756220.1"/>
    </source>
</evidence>
<feature type="region of interest" description="Disordered" evidence="1">
    <location>
        <begin position="280"/>
        <end position="299"/>
    </location>
</feature>
<dbReference type="InterPro" id="IPR051664">
    <property type="entry name" value="MYND-type_zinc_finger"/>
</dbReference>
<dbReference type="EMBL" id="JACYCF010000007">
    <property type="protein sequence ID" value="KAF8756220.1"/>
    <property type="molecule type" value="Genomic_DNA"/>
</dbReference>
<dbReference type="Proteomes" id="UP000614334">
    <property type="component" value="Unassembled WGS sequence"/>
</dbReference>
<dbReference type="GO" id="GO:0006511">
    <property type="term" value="P:ubiquitin-dependent protein catabolic process"/>
    <property type="evidence" value="ECO:0007669"/>
    <property type="project" value="TreeGrafter"/>
</dbReference>
<name>A0A8H7IFL4_9AGAM</name>
<reference evidence="2" key="1">
    <citation type="submission" date="2020-09" db="EMBL/GenBank/DDBJ databases">
        <title>Comparative genome analyses of four rice-infecting Rhizoctonia solani isolates reveal extensive enrichment of homogalacturonan modification genes.</title>
        <authorList>
            <person name="Lee D.-Y."/>
            <person name="Jeon J."/>
            <person name="Kim K.-T."/>
            <person name="Cheong K."/>
            <person name="Song H."/>
            <person name="Choi G."/>
            <person name="Ko J."/>
            <person name="Opiyo S.O."/>
            <person name="Zuo S."/>
            <person name="Madhav S."/>
            <person name="Lee Y.-H."/>
            <person name="Wang G.-L."/>
        </authorList>
    </citation>
    <scope>NUCLEOTIDE SEQUENCE</scope>
    <source>
        <strain evidence="2">AG1-IA B2</strain>
    </source>
</reference>
<gene>
    <name evidence="2" type="ORF">RHS01_04612</name>
</gene>
<dbReference type="PANTHER" id="PTHR47442">
    <property type="entry name" value="MYND-TYPE ZINC FINGER PROTEIN MUB1"/>
    <property type="match status" value="1"/>
</dbReference>
<protein>
    <submittedName>
        <fullName evidence="2">MYND finger</fullName>
    </submittedName>
</protein>
<proteinExistence type="predicted"/>